<protein>
    <recommendedName>
        <fullName evidence="3">DUF488 domain-containing protein</fullName>
    </recommendedName>
</protein>
<dbReference type="EMBL" id="CP001281">
    <property type="protein sequence ID" value="ACK53324.1"/>
    <property type="molecule type" value="Genomic_DNA"/>
</dbReference>
<reference evidence="2" key="1">
    <citation type="submission" date="2009-05" db="EMBL/GenBank/DDBJ databases">
        <title>Complete sequence of chromosome of Thauera sp. MZ1T.</title>
        <authorList>
            <consortium name="US DOE Joint Genome Institute"/>
            <person name="Lucas S."/>
            <person name="Copeland A."/>
            <person name="Lapidus A."/>
            <person name="Glavina del Rio T."/>
            <person name="Dalin E."/>
            <person name="Tice H."/>
            <person name="Bruce D."/>
            <person name="Goodwin L."/>
            <person name="Pitluck S."/>
            <person name="Sims D."/>
            <person name="Brettin T."/>
            <person name="Detter J.C."/>
            <person name="Han C."/>
            <person name="Larimer F."/>
            <person name="Land M."/>
            <person name="Hauser L."/>
            <person name="Kyrpides N."/>
            <person name="Mikhailova N."/>
            <person name="Sayler G.S."/>
        </authorList>
    </citation>
    <scope>NUCLEOTIDE SEQUENCE [LARGE SCALE GENOMIC DNA]</scope>
    <source>
        <strain evidence="2">MZ1T</strain>
    </source>
</reference>
<dbReference type="AlphaFoldDB" id="C4ZLE0"/>
<name>C4ZLE0_THASP</name>
<evidence type="ECO:0008006" key="3">
    <source>
        <dbReference type="Google" id="ProtNLM"/>
    </source>
</evidence>
<proteinExistence type="predicted"/>
<dbReference type="PANTHER" id="PTHR36849">
    <property type="entry name" value="CYTOPLASMIC PROTEIN-RELATED"/>
    <property type="match status" value="1"/>
</dbReference>
<dbReference type="OrthoDB" id="9790745at2"/>
<dbReference type="KEGG" id="tmz:Tmz1t_0551"/>
<evidence type="ECO:0000313" key="2">
    <source>
        <dbReference type="Proteomes" id="UP000002186"/>
    </source>
</evidence>
<keyword evidence="2" id="KW-1185">Reference proteome</keyword>
<sequence length="126" mass="14144">MTIRVRRAYDPPAAGDGCRVLVDRLWPRGLARENARIEHWLRELAPSSELRKWFAHDPARWDEFRRRYADELRAPAAAAALAELHGLIAAHPVLTLLHAARDTTHNNAEALRLWLACGAASRPGNA</sequence>
<evidence type="ECO:0000313" key="1">
    <source>
        <dbReference type="EMBL" id="ACK53324.1"/>
    </source>
</evidence>
<accession>C4ZLE0</accession>
<dbReference type="HOGENOM" id="CLU_137928_0_0_4"/>
<gene>
    <name evidence="1" type="ordered locus">Tmz1t_0551</name>
</gene>
<dbReference type="RefSeq" id="WP_004313065.1">
    <property type="nucleotide sequence ID" value="NC_011662.2"/>
</dbReference>
<dbReference type="Proteomes" id="UP000002186">
    <property type="component" value="Chromosome"/>
</dbReference>
<dbReference type="STRING" id="85643.Tmz1t_0551"/>
<dbReference type="PANTHER" id="PTHR36849:SF1">
    <property type="entry name" value="CYTOPLASMIC PROTEIN"/>
    <property type="match status" value="1"/>
</dbReference>
<reference evidence="1 2" key="2">
    <citation type="journal article" date="2012" name="Stand. Genomic Sci.">
        <title>Complete genome sequence of Thauera aminoaromatica strain MZ1T.</title>
        <authorList>
            <person name="Jiang K."/>
            <person name="Sanseverino J."/>
            <person name="Chauhan A."/>
            <person name="Lucas S."/>
            <person name="Copeland A."/>
            <person name="Lapidus A."/>
            <person name="Del Rio T.G."/>
            <person name="Dalin E."/>
            <person name="Tice H."/>
            <person name="Bruce D."/>
            <person name="Goodwin L."/>
            <person name="Pitluck S."/>
            <person name="Sims D."/>
            <person name="Brettin T."/>
            <person name="Detter J.C."/>
            <person name="Han C."/>
            <person name="Chang Y.J."/>
            <person name="Larimer F."/>
            <person name="Land M."/>
            <person name="Hauser L."/>
            <person name="Kyrpides N.C."/>
            <person name="Mikhailova N."/>
            <person name="Moser S."/>
            <person name="Jegier P."/>
            <person name="Close D."/>
            <person name="Debruyn J.M."/>
            <person name="Wang Y."/>
            <person name="Layton A.C."/>
            <person name="Allen M.S."/>
            <person name="Sayler G.S."/>
        </authorList>
    </citation>
    <scope>NUCLEOTIDE SEQUENCE [LARGE SCALE GENOMIC DNA]</scope>
    <source>
        <strain evidence="1 2">MZ1T</strain>
    </source>
</reference>
<dbReference type="InterPro" id="IPR052552">
    <property type="entry name" value="YeaO-like"/>
</dbReference>
<organism evidence="1 2">
    <name type="scientific">Thauera aminoaromatica</name>
    <dbReference type="NCBI Taxonomy" id="164330"/>
    <lineage>
        <taxon>Bacteria</taxon>
        <taxon>Pseudomonadati</taxon>
        <taxon>Pseudomonadota</taxon>
        <taxon>Betaproteobacteria</taxon>
        <taxon>Rhodocyclales</taxon>
        <taxon>Zoogloeaceae</taxon>
        <taxon>Thauera</taxon>
    </lineage>
</organism>
<dbReference type="eggNOG" id="COG3189">
    <property type="taxonomic scope" value="Bacteria"/>
</dbReference>
<dbReference type="Pfam" id="PF22752">
    <property type="entry name" value="DUF488-N3i"/>
    <property type="match status" value="1"/>
</dbReference>